<dbReference type="PANTHER" id="PTHR35800">
    <property type="entry name" value="PROTEIN JAG"/>
    <property type="match status" value="1"/>
</dbReference>
<evidence type="ECO:0000256" key="1">
    <source>
        <dbReference type="ARBA" id="ARBA00022490"/>
    </source>
</evidence>
<evidence type="ECO:0000256" key="2">
    <source>
        <dbReference type="ARBA" id="ARBA00022884"/>
    </source>
</evidence>
<dbReference type="InterPro" id="IPR015946">
    <property type="entry name" value="KH_dom-like_a/b"/>
</dbReference>
<comment type="subunit">
    <text evidence="6">Forms a complex with KhpA.</text>
</comment>
<dbReference type="Pfam" id="PF13083">
    <property type="entry name" value="KH_KhpA-B"/>
    <property type="match status" value="1"/>
</dbReference>
<proteinExistence type="inferred from homology"/>
<dbReference type="InterPro" id="IPR034079">
    <property type="entry name" value="R3H_KhpB"/>
</dbReference>
<dbReference type="HAMAP" id="MF_00867">
    <property type="entry name" value="KhpB"/>
    <property type="match status" value="1"/>
</dbReference>
<evidence type="ECO:0000259" key="7">
    <source>
        <dbReference type="PROSITE" id="PS51061"/>
    </source>
</evidence>
<evidence type="ECO:0000256" key="3">
    <source>
        <dbReference type="ARBA" id="ARBA00022960"/>
    </source>
</evidence>
<dbReference type="PROSITE" id="PS51061">
    <property type="entry name" value="R3H"/>
    <property type="match status" value="1"/>
</dbReference>
<gene>
    <name evidence="6" type="primary">khpB</name>
    <name evidence="6" type="synonym">eloR</name>
    <name evidence="8" type="ORF">MAMMFC1_01227</name>
</gene>
<dbReference type="InterPro" id="IPR001374">
    <property type="entry name" value="R3H_dom"/>
</dbReference>
<dbReference type="EMBL" id="AP018449">
    <property type="protein sequence ID" value="BBB90573.1"/>
    <property type="molecule type" value="Genomic_DNA"/>
</dbReference>
<keyword evidence="5 6" id="KW-0961">Cell wall biogenesis/degradation</keyword>
<feature type="region of interest" description="Jag_N domain" evidence="6">
    <location>
        <begin position="12"/>
        <end position="62"/>
    </location>
</feature>
<dbReference type="CDD" id="cd02644">
    <property type="entry name" value="R3H_jag"/>
    <property type="match status" value="1"/>
</dbReference>
<sequence>MNTMITKQQVSEKTGRTIDEAIDNAINELGVSRDKIDYEVLEQPTKRLFGLIGSKLAKVRVTVRAVDPIEVAEDFLNSMFDTMGIDVSMEKVAHDDYTVINIHGDDLGVLIGKHGQTLDALQYLTNLVANRDSEERCKIVLDVEEYRKRRADTLSRLAFRLADRVKRRGDRVVLEPMSPQERKVIHMALQNDNRIVTYSEGEEPFRKVVIALKK</sequence>
<name>A0A348AHM5_9FIRM</name>
<dbReference type="GO" id="GO:0005737">
    <property type="term" value="C:cytoplasm"/>
    <property type="evidence" value="ECO:0007669"/>
    <property type="project" value="UniProtKB-SubCell"/>
</dbReference>
<dbReference type="Gene3D" id="3.30.1370.50">
    <property type="entry name" value="R3H-like domain"/>
    <property type="match status" value="1"/>
</dbReference>
<comment type="similarity">
    <text evidence="6">Belongs to the KhpB RNA-binding protein family.</text>
</comment>
<dbReference type="NCBIfam" id="NF041568">
    <property type="entry name" value="Jag_EloR"/>
    <property type="match status" value="1"/>
</dbReference>
<dbReference type="InterPro" id="IPR036867">
    <property type="entry name" value="R3H_dom_sf"/>
</dbReference>
<dbReference type="Pfam" id="PF01424">
    <property type="entry name" value="R3H"/>
    <property type="match status" value="1"/>
</dbReference>
<dbReference type="AlphaFoldDB" id="A0A348AHM5"/>
<dbReference type="InterPro" id="IPR039247">
    <property type="entry name" value="KhpB"/>
</dbReference>
<evidence type="ECO:0000313" key="8">
    <source>
        <dbReference type="EMBL" id="BBB90573.1"/>
    </source>
</evidence>
<dbReference type="InterPro" id="IPR038008">
    <property type="entry name" value="Jag_KH"/>
</dbReference>
<evidence type="ECO:0000256" key="4">
    <source>
        <dbReference type="ARBA" id="ARBA00023186"/>
    </source>
</evidence>
<dbReference type="InterPro" id="IPR032782">
    <property type="entry name" value="KhpB_N"/>
</dbReference>
<evidence type="ECO:0000256" key="5">
    <source>
        <dbReference type="ARBA" id="ARBA00023316"/>
    </source>
</evidence>
<dbReference type="Gene3D" id="3.30.30.80">
    <property type="entry name" value="probable RNA-binding protein from clostridium symbiosum atcc 14940"/>
    <property type="match status" value="1"/>
</dbReference>
<dbReference type="SUPFAM" id="SSF82708">
    <property type="entry name" value="R3H domain"/>
    <property type="match status" value="1"/>
</dbReference>
<evidence type="ECO:0000313" key="9">
    <source>
        <dbReference type="Proteomes" id="UP000276437"/>
    </source>
</evidence>
<comment type="domain">
    <text evidence="6">Has an N-terminal Jag-N domain and 2 RNA-binding domains (KH and R3H).</text>
</comment>
<keyword evidence="2 6" id="KW-0694">RNA-binding</keyword>
<dbReference type="CDD" id="cd02414">
    <property type="entry name" value="KH-II_Jag"/>
    <property type="match status" value="1"/>
</dbReference>
<feature type="domain" description="R3H" evidence="7">
    <location>
        <begin position="148"/>
        <end position="214"/>
    </location>
</feature>
<dbReference type="GO" id="GO:0009252">
    <property type="term" value="P:peptidoglycan biosynthetic process"/>
    <property type="evidence" value="ECO:0007669"/>
    <property type="project" value="UniProtKB-UniRule"/>
</dbReference>
<dbReference type="InterPro" id="IPR038247">
    <property type="entry name" value="Jag_N_dom_sf"/>
</dbReference>
<dbReference type="SMART" id="SM00393">
    <property type="entry name" value="R3H"/>
    <property type="match status" value="1"/>
</dbReference>
<keyword evidence="9" id="KW-1185">Reference proteome</keyword>
<dbReference type="KEGG" id="mana:MAMMFC1_01227"/>
<keyword evidence="3 6" id="KW-0133">Cell shape</keyword>
<dbReference type="PANTHER" id="PTHR35800:SF1">
    <property type="entry name" value="RNA-BINDING PROTEIN KHPB"/>
    <property type="match status" value="1"/>
</dbReference>
<protein>
    <recommendedName>
        <fullName evidence="6">RNA-binding protein KhpB</fullName>
    </recommendedName>
    <alternativeName>
        <fullName evidence="6">RNA-binding protein EloR</fullName>
    </alternativeName>
</protein>
<keyword evidence="1 6" id="KW-0963">Cytoplasm</keyword>
<organism evidence="8 9">
    <name type="scientific">Methylomusa anaerophila</name>
    <dbReference type="NCBI Taxonomy" id="1930071"/>
    <lineage>
        <taxon>Bacteria</taxon>
        <taxon>Bacillati</taxon>
        <taxon>Bacillota</taxon>
        <taxon>Negativicutes</taxon>
        <taxon>Selenomonadales</taxon>
        <taxon>Sporomusaceae</taxon>
        <taxon>Methylomusa</taxon>
    </lineage>
</organism>
<dbReference type="Gene3D" id="3.30.300.20">
    <property type="match status" value="1"/>
</dbReference>
<dbReference type="SMART" id="SM01245">
    <property type="entry name" value="Jag_N"/>
    <property type="match status" value="1"/>
</dbReference>
<comment type="function">
    <text evidence="6">A probable RNA chaperone. Forms a complex with KhpA which binds to cellular RNA and controls its expression. Plays a role in peptidoglycan (PG) homeostasis and cell length regulation.</text>
</comment>
<dbReference type="Pfam" id="PF14804">
    <property type="entry name" value="Jag_N"/>
    <property type="match status" value="1"/>
</dbReference>
<dbReference type="GO" id="GO:0071555">
    <property type="term" value="P:cell wall organization"/>
    <property type="evidence" value="ECO:0007669"/>
    <property type="project" value="UniProtKB-KW"/>
</dbReference>
<accession>A0A348AHM5</accession>
<comment type="subcellular location">
    <subcellularLocation>
        <location evidence="6">Cytoplasm</location>
    </subcellularLocation>
</comment>
<keyword evidence="4 6" id="KW-0143">Chaperone</keyword>
<dbReference type="GO" id="GO:0003723">
    <property type="term" value="F:RNA binding"/>
    <property type="evidence" value="ECO:0007669"/>
    <property type="project" value="UniProtKB-UniRule"/>
</dbReference>
<reference evidence="8 9" key="1">
    <citation type="journal article" date="2018" name="Int. J. Syst. Evol. Microbiol.">
        <title>Methylomusa anaerophila gen. nov., sp. nov., an anaerobic methanol-utilizing bacterium isolated from a microbial fuel cell.</title>
        <authorList>
            <person name="Amano N."/>
            <person name="Yamamuro A."/>
            <person name="Miyahara M."/>
            <person name="Kouzuma A."/>
            <person name="Abe T."/>
            <person name="Watanabe K."/>
        </authorList>
    </citation>
    <scope>NUCLEOTIDE SEQUENCE [LARGE SCALE GENOMIC DNA]</scope>
    <source>
        <strain evidence="8 9">MMFC1</strain>
    </source>
</reference>
<dbReference type="Proteomes" id="UP000276437">
    <property type="component" value="Chromosome"/>
</dbReference>
<evidence type="ECO:0000256" key="6">
    <source>
        <dbReference type="HAMAP-Rule" id="MF_00867"/>
    </source>
</evidence>
<dbReference type="GO" id="GO:0008360">
    <property type="term" value="P:regulation of cell shape"/>
    <property type="evidence" value="ECO:0007669"/>
    <property type="project" value="UniProtKB-KW"/>
</dbReference>